<gene>
    <name evidence="1" type="ORF">KIL84_002937</name>
</gene>
<dbReference type="EMBL" id="JAHDVG010000486">
    <property type="protein sequence ID" value="KAH1167454.1"/>
    <property type="molecule type" value="Genomic_DNA"/>
</dbReference>
<protein>
    <submittedName>
        <fullName evidence="1">Uncharacterized protein</fullName>
    </submittedName>
</protein>
<name>A0A9D3WNN9_9SAUR</name>
<organism evidence="1 2">
    <name type="scientific">Mauremys mutica</name>
    <name type="common">yellowpond turtle</name>
    <dbReference type="NCBI Taxonomy" id="74926"/>
    <lineage>
        <taxon>Eukaryota</taxon>
        <taxon>Metazoa</taxon>
        <taxon>Chordata</taxon>
        <taxon>Craniata</taxon>
        <taxon>Vertebrata</taxon>
        <taxon>Euteleostomi</taxon>
        <taxon>Archelosauria</taxon>
        <taxon>Testudinata</taxon>
        <taxon>Testudines</taxon>
        <taxon>Cryptodira</taxon>
        <taxon>Durocryptodira</taxon>
        <taxon>Testudinoidea</taxon>
        <taxon>Geoemydidae</taxon>
        <taxon>Geoemydinae</taxon>
        <taxon>Mauremys</taxon>
    </lineage>
</organism>
<keyword evidence="2" id="KW-1185">Reference proteome</keyword>
<proteinExistence type="predicted"/>
<evidence type="ECO:0000313" key="2">
    <source>
        <dbReference type="Proteomes" id="UP000827986"/>
    </source>
</evidence>
<reference evidence="1" key="1">
    <citation type="submission" date="2021-09" db="EMBL/GenBank/DDBJ databases">
        <title>The genome of Mauremys mutica provides insights into the evolution of semi-aquatic lifestyle.</title>
        <authorList>
            <person name="Gong S."/>
            <person name="Gao Y."/>
        </authorList>
    </citation>
    <scope>NUCLEOTIDE SEQUENCE</scope>
    <source>
        <strain evidence="1">MM-2020</strain>
        <tissue evidence="1">Muscle</tissue>
    </source>
</reference>
<dbReference type="Proteomes" id="UP000827986">
    <property type="component" value="Unassembled WGS sequence"/>
</dbReference>
<evidence type="ECO:0000313" key="1">
    <source>
        <dbReference type="EMBL" id="KAH1167454.1"/>
    </source>
</evidence>
<comment type="caution">
    <text evidence="1">The sequence shown here is derived from an EMBL/GenBank/DDBJ whole genome shotgun (WGS) entry which is preliminary data.</text>
</comment>
<dbReference type="AlphaFoldDB" id="A0A9D3WNN9"/>
<accession>A0A9D3WNN9</accession>
<sequence>MYVNSVPPLPLAESISSLFICTGLWKKRGHSYLHLPDSCTLDRDVSTAIIAHSALDPDRASGGLIRYMKPQIVINQALKNCMQLVSPDLSCSLRRFLVA</sequence>